<evidence type="ECO:0000313" key="8">
    <source>
        <dbReference type="Proteomes" id="UP000298493"/>
    </source>
</evidence>
<feature type="compositionally biased region" description="Polar residues" evidence="5">
    <location>
        <begin position="73"/>
        <end position="95"/>
    </location>
</feature>
<dbReference type="EMBL" id="SNSC02000013">
    <property type="protein sequence ID" value="TID18829.1"/>
    <property type="molecule type" value="Genomic_DNA"/>
</dbReference>
<feature type="region of interest" description="Disordered" evidence="5">
    <location>
        <begin position="128"/>
        <end position="190"/>
    </location>
</feature>
<dbReference type="GO" id="GO:0030695">
    <property type="term" value="F:GTPase regulator activity"/>
    <property type="evidence" value="ECO:0007669"/>
    <property type="project" value="UniProtKB-ARBA"/>
</dbReference>
<feature type="region of interest" description="Disordered" evidence="5">
    <location>
        <begin position="211"/>
        <end position="436"/>
    </location>
</feature>
<evidence type="ECO:0000259" key="6">
    <source>
        <dbReference type="PROSITE" id="PS50023"/>
    </source>
</evidence>
<evidence type="ECO:0000256" key="5">
    <source>
        <dbReference type="SAM" id="MobiDB-lite"/>
    </source>
</evidence>
<protein>
    <recommendedName>
        <fullName evidence="6">LIM zinc-binding domain-containing protein</fullName>
    </recommendedName>
</protein>
<dbReference type="Pfam" id="PF00412">
    <property type="entry name" value="LIM"/>
    <property type="match status" value="2"/>
</dbReference>
<dbReference type="CDD" id="cd08368">
    <property type="entry name" value="LIM"/>
    <property type="match status" value="1"/>
</dbReference>
<keyword evidence="2 4" id="KW-0862">Zinc</keyword>
<feature type="domain" description="LIM zinc-binding" evidence="6">
    <location>
        <begin position="462"/>
        <end position="525"/>
    </location>
</feature>
<dbReference type="SMART" id="SM00132">
    <property type="entry name" value="LIM"/>
    <property type="match status" value="2"/>
</dbReference>
<feature type="compositionally biased region" description="Polar residues" evidence="5">
    <location>
        <begin position="314"/>
        <end position="326"/>
    </location>
</feature>
<feature type="compositionally biased region" description="Basic residues" evidence="5">
    <location>
        <begin position="603"/>
        <end position="612"/>
    </location>
</feature>
<dbReference type="AlphaFoldDB" id="A0A4Z1P9B1"/>
<dbReference type="PANTHER" id="PTHR24210">
    <property type="entry name" value="LIM DOMAIN-CONTAINING PROTEIN"/>
    <property type="match status" value="1"/>
</dbReference>
<evidence type="ECO:0000256" key="1">
    <source>
        <dbReference type="ARBA" id="ARBA00022723"/>
    </source>
</evidence>
<name>A0A4Z1P9B1_9PEZI</name>
<keyword evidence="8" id="KW-1185">Reference proteome</keyword>
<feature type="compositionally biased region" description="Polar residues" evidence="5">
    <location>
        <begin position="426"/>
        <end position="436"/>
    </location>
</feature>
<feature type="domain" description="LIM zinc-binding" evidence="6">
    <location>
        <begin position="526"/>
        <end position="585"/>
    </location>
</feature>
<dbReference type="PROSITE" id="PS50023">
    <property type="entry name" value="LIM_DOMAIN_2"/>
    <property type="match status" value="2"/>
</dbReference>
<dbReference type="SUPFAM" id="SSF57716">
    <property type="entry name" value="Glucocorticoid receptor-like (DNA-binding domain)"/>
    <property type="match status" value="1"/>
</dbReference>
<feature type="region of interest" description="Disordered" evidence="5">
    <location>
        <begin position="1"/>
        <end position="111"/>
    </location>
</feature>
<evidence type="ECO:0000313" key="7">
    <source>
        <dbReference type="EMBL" id="TID18829.1"/>
    </source>
</evidence>
<feature type="compositionally biased region" description="Polar residues" evidence="5">
    <location>
        <begin position="52"/>
        <end position="62"/>
    </location>
</feature>
<keyword evidence="3 4" id="KW-0440">LIM domain</keyword>
<feature type="compositionally biased region" description="Low complexity" evidence="5">
    <location>
        <begin position="334"/>
        <end position="362"/>
    </location>
</feature>
<organism evidence="7 8">
    <name type="scientific">Venturia nashicola</name>
    <dbReference type="NCBI Taxonomy" id="86259"/>
    <lineage>
        <taxon>Eukaryota</taxon>
        <taxon>Fungi</taxon>
        <taxon>Dikarya</taxon>
        <taxon>Ascomycota</taxon>
        <taxon>Pezizomycotina</taxon>
        <taxon>Dothideomycetes</taxon>
        <taxon>Pleosporomycetidae</taxon>
        <taxon>Venturiales</taxon>
        <taxon>Venturiaceae</taxon>
        <taxon>Venturia</taxon>
    </lineage>
</organism>
<dbReference type="STRING" id="86259.A0A4Z1P9B1"/>
<feature type="region of interest" description="Disordered" evidence="5">
    <location>
        <begin position="590"/>
        <end position="612"/>
    </location>
</feature>
<sequence>MYAPLSPRPQGGEEVLQRMNTIAPGPFGHRARPSHERVPYAPNPEARGVHSRNGSMKQQFRNEQGRQHFRKASTATSVRSLGSHYSQPSVDSSQTYHRRHESASTNRARSSDAIDQFLDELQSETTAFSVKSPGSIKARISPEVTEDRPQPRFIGAGLPPPPSAPHHRTEFPHRGLMETRPGTSTGAGYGGFSALSDPAVQHSKLSPIIYQDDFFTPTDPRRSRSRTITSPHSSKNNPVSQIPQFERPRTPPLPPGVNMSLLNVSQARSQERRPIPAGDPITSGVTRSRSRTITRPSESKNHARPPMPAAPTFPTLNRLMTDQPIRSNMHHSPSDSGSSGYASTGRSTPPSSVASSMSRSGSIDSTDERHWDGGALKTPPFLQPESLPPRRPASNSGLYNPPESPVDPAIQRMRLPNDSAGEDGSRNNITKSQQQRALDLRPVVWATIAPPSPIAFSKPSKGNCAACETPIYGKSIKAAGEKLTGRYHKECFSCKTCQAPFPTAEFYVLNNAPYCGRHYHELNGSLCRQCDSGIEGQYLQTDRSEKYHAHCFSCVECRVRLTDDYFEVNGQPFCERHAYSMTRNRGPQYGNSISGVHGTSRPEKRRTRLMMM</sequence>
<feature type="compositionally biased region" description="Low complexity" evidence="5">
    <location>
        <begin position="282"/>
        <end position="296"/>
    </location>
</feature>
<dbReference type="InterPro" id="IPR017351">
    <property type="entry name" value="PINCH-1-4-like"/>
</dbReference>
<keyword evidence="1 4" id="KW-0479">Metal-binding</keyword>
<dbReference type="Proteomes" id="UP000298493">
    <property type="component" value="Unassembled WGS sequence"/>
</dbReference>
<dbReference type="PROSITE" id="PS00478">
    <property type="entry name" value="LIM_DOMAIN_1"/>
    <property type="match status" value="1"/>
</dbReference>
<gene>
    <name evidence="7" type="ORF">E6O75_ATG05950</name>
</gene>
<accession>A0A4Z1P9B1</accession>
<evidence type="ECO:0000256" key="3">
    <source>
        <dbReference type="ARBA" id="ARBA00023038"/>
    </source>
</evidence>
<proteinExistence type="predicted"/>
<dbReference type="PANTHER" id="PTHR24210:SF14">
    <property type="entry name" value="LIM ZINC-BINDING DOMAIN-CONTAINING PROTEIN"/>
    <property type="match status" value="1"/>
</dbReference>
<feature type="compositionally biased region" description="Basic and acidic residues" evidence="5">
    <location>
        <begin position="167"/>
        <end position="177"/>
    </location>
</feature>
<evidence type="ECO:0000256" key="4">
    <source>
        <dbReference type="PROSITE-ProRule" id="PRU00125"/>
    </source>
</evidence>
<evidence type="ECO:0000256" key="2">
    <source>
        <dbReference type="ARBA" id="ARBA00022833"/>
    </source>
</evidence>
<reference evidence="7 8" key="1">
    <citation type="submission" date="2019-04" db="EMBL/GenBank/DDBJ databases">
        <title>High contiguity whole genome sequence and gene annotation resource for two Venturia nashicola isolates.</title>
        <authorList>
            <person name="Prokchorchik M."/>
            <person name="Won K."/>
            <person name="Lee Y."/>
            <person name="Choi E.D."/>
            <person name="Segonzac C."/>
            <person name="Sohn K.H."/>
        </authorList>
    </citation>
    <scope>NUCLEOTIDE SEQUENCE [LARGE SCALE GENOMIC DNA]</scope>
    <source>
        <strain evidence="7 8">PRI2</strain>
    </source>
</reference>
<dbReference type="Gene3D" id="2.10.110.10">
    <property type="entry name" value="Cysteine Rich Protein"/>
    <property type="match status" value="2"/>
</dbReference>
<comment type="caution">
    <text evidence="7">The sequence shown here is derived from an EMBL/GenBank/DDBJ whole genome shotgun (WGS) entry which is preliminary data.</text>
</comment>
<dbReference type="InterPro" id="IPR001781">
    <property type="entry name" value="Znf_LIM"/>
</dbReference>
<dbReference type="GO" id="GO:0046872">
    <property type="term" value="F:metal ion binding"/>
    <property type="evidence" value="ECO:0007669"/>
    <property type="project" value="UniProtKB-KW"/>
</dbReference>